<organism evidence="2 3">
    <name type="scientific">Phaeomoniella chlamydospora</name>
    <name type="common">Phaeoacremonium chlamydosporum</name>
    <dbReference type="NCBI Taxonomy" id="158046"/>
    <lineage>
        <taxon>Eukaryota</taxon>
        <taxon>Fungi</taxon>
        <taxon>Dikarya</taxon>
        <taxon>Ascomycota</taxon>
        <taxon>Pezizomycotina</taxon>
        <taxon>Eurotiomycetes</taxon>
        <taxon>Chaetothyriomycetidae</taxon>
        <taxon>Phaeomoniellales</taxon>
        <taxon>Phaeomoniellaceae</taxon>
        <taxon>Phaeomoniella</taxon>
    </lineage>
</organism>
<dbReference type="Pfam" id="PF00724">
    <property type="entry name" value="Oxidored_FMN"/>
    <property type="match status" value="1"/>
</dbReference>
<dbReference type="InterPro" id="IPR013785">
    <property type="entry name" value="Aldolase_TIM"/>
</dbReference>
<name>A0A0G2G120_PHACM</name>
<reference evidence="2 3" key="1">
    <citation type="submission" date="2015-05" db="EMBL/GenBank/DDBJ databases">
        <title>Distinctive expansion of gene families associated with plant cell wall degradation and secondary metabolism in the genomes of grapevine trunk pathogens.</title>
        <authorList>
            <person name="Lawrence D.P."/>
            <person name="Travadon R."/>
            <person name="Rolshausen P.E."/>
            <person name="Baumgartner K."/>
        </authorList>
    </citation>
    <scope>NUCLEOTIDE SEQUENCE [LARGE SCALE GENOMIC DNA]</scope>
    <source>
        <strain evidence="2">UCRPC4</strain>
    </source>
</reference>
<gene>
    <name evidence="2" type="ORF">UCRPC4_g05452</name>
</gene>
<accession>A0A0G2G120</accession>
<dbReference type="AlphaFoldDB" id="A0A0G2G120"/>
<keyword evidence="3" id="KW-1185">Reference proteome</keyword>
<dbReference type="GO" id="GO:0016491">
    <property type="term" value="F:oxidoreductase activity"/>
    <property type="evidence" value="ECO:0007669"/>
    <property type="project" value="InterPro"/>
</dbReference>
<evidence type="ECO:0000313" key="3">
    <source>
        <dbReference type="Proteomes" id="UP000053317"/>
    </source>
</evidence>
<evidence type="ECO:0000259" key="1">
    <source>
        <dbReference type="Pfam" id="PF00724"/>
    </source>
</evidence>
<dbReference type="SUPFAM" id="SSF51395">
    <property type="entry name" value="FMN-linked oxidoreductases"/>
    <property type="match status" value="1"/>
</dbReference>
<proteinExistence type="predicted"/>
<dbReference type="OrthoDB" id="276546at2759"/>
<dbReference type="Proteomes" id="UP000053317">
    <property type="component" value="Unassembled WGS sequence"/>
</dbReference>
<dbReference type="EMBL" id="LCWF01000139">
    <property type="protein sequence ID" value="KKY17648.1"/>
    <property type="molecule type" value="Genomic_DNA"/>
</dbReference>
<dbReference type="GO" id="GO:0010181">
    <property type="term" value="F:FMN binding"/>
    <property type="evidence" value="ECO:0007669"/>
    <property type="project" value="InterPro"/>
</dbReference>
<dbReference type="PANTHER" id="PTHR22893">
    <property type="entry name" value="NADH OXIDOREDUCTASE-RELATED"/>
    <property type="match status" value="1"/>
</dbReference>
<dbReference type="PANTHER" id="PTHR22893:SF93">
    <property type="entry name" value="HYPOTHETICAL OXIDOREDUCTASE (EUROFUNG)"/>
    <property type="match status" value="1"/>
</dbReference>
<sequence length="406" mass="45726">MGSAPEGAESAIFTPLKIGNGKITLKHRVVLAPLTRNRGTPLNGSTIPTKYSENIWVHDDLGVEYYSQRATEGGLIISEGIPPSLESNGFPGGKAYGIQQVKSWKKVVDAVHAKGGVIYAQLWFAGRATIDEMTGSRPLSSSPTAWDTDEYYAGPSWETGEKIMYKDRPPIGLTKDQIKEQIGVCAHFAKLAMEAGFDGVEAHGGNGYIIEQFLSSNINKRTDEYGGSVEGYTRFPIELMTAMADAIGQENLAIRLSPFGLYNRARGEKRVEIWGHLCRELKRLLPNLSYVHFLEPRYEQIHSYEEKQKFLDAWGLSDVDLSMFRHIFHGTPFLTAGGWNDTNVWGQIEAGKYDAFAIGRYFISNPDLPRRLKEKLPLQAYDRSKFYFQPYDQRPLGYVDYPFWKE</sequence>
<evidence type="ECO:0000313" key="2">
    <source>
        <dbReference type="EMBL" id="KKY17648.1"/>
    </source>
</evidence>
<comment type="caution">
    <text evidence="2">The sequence shown here is derived from an EMBL/GenBank/DDBJ whole genome shotgun (WGS) entry which is preliminary data.</text>
</comment>
<dbReference type="Gene3D" id="3.20.20.70">
    <property type="entry name" value="Aldolase class I"/>
    <property type="match status" value="1"/>
</dbReference>
<dbReference type="InterPro" id="IPR001155">
    <property type="entry name" value="OxRdtase_FMN_N"/>
</dbReference>
<protein>
    <submittedName>
        <fullName evidence="2">Putative 12-oxophytodienoate reductase</fullName>
    </submittedName>
</protein>
<feature type="domain" description="NADH:flavin oxidoreductase/NADH oxidase N-terminal" evidence="1">
    <location>
        <begin position="12"/>
        <end position="378"/>
    </location>
</feature>
<dbReference type="InterPro" id="IPR045247">
    <property type="entry name" value="Oye-like"/>
</dbReference>
<reference evidence="2 3" key="2">
    <citation type="submission" date="2015-05" db="EMBL/GenBank/DDBJ databases">
        <authorList>
            <person name="Morales-Cruz A."/>
            <person name="Amrine K.C."/>
            <person name="Cantu D."/>
        </authorList>
    </citation>
    <scope>NUCLEOTIDE SEQUENCE [LARGE SCALE GENOMIC DNA]</scope>
    <source>
        <strain evidence="2">UCRPC4</strain>
    </source>
</reference>